<gene>
    <name evidence="1" type="ORF">GpartN1_g5288.t1</name>
</gene>
<keyword evidence="2" id="KW-1185">Reference proteome</keyword>
<reference evidence="1" key="2">
    <citation type="submission" date="2022-01" db="EMBL/GenBank/DDBJ databases">
        <authorList>
            <person name="Hirooka S."/>
            <person name="Miyagishima S.Y."/>
        </authorList>
    </citation>
    <scope>NUCLEOTIDE SEQUENCE</scope>
    <source>
        <strain evidence="1">NBRC 102759</strain>
    </source>
</reference>
<organism evidence="1 2">
    <name type="scientific">Galdieria partita</name>
    <dbReference type="NCBI Taxonomy" id="83374"/>
    <lineage>
        <taxon>Eukaryota</taxon>
        <taxon>Rhodophyta</taxon>
        <taxon>Bangiophyceae</taxon>
        <taxon>Galdieriales</taxon>
        <taxon>Galdieriaceae</taxon>
        <taxon>Galdieria</taxon>
    </lineage>
</organism>
<reference evidence="1" key="1">
    <citation type="journal article" date="2022" name="Proc. Natl. Acad. Sci. U.S.A.">
        <title>Life cycle and functional genomics of the unicellular red alga Galdieria for elucidating algal and plant evolution and industrial use.</title>
        <authorList>
            <person name="Hirooka S."/>
            <person name="Itabashi T."/>
            <person name="Ichinose T.M."/>
            <person name="Onuma R."/>
            <person name="Fujiwara T."/>
            <person name="Yamashita S."/>
            <person name="Jong L.W."/>
            <person name="Tomita R."/>
            <person name="Iwane A.H."/>
            <person name="Miyagishima S.Y."/>
        </authorList>
    </citation>
    <scope>NUCLEOTIDE SEQUENCE</scope>
    <source>
        <strain evidence="1">NBRC 102759</strain>
    </source>
</reference>
<dbReference type="EMBL" id="BQMJ01000044">
    <property type="protein sequence ID" value="GJQ13497.1"/>
    <property type="molecule type" value="Genomic_DNA"/>
</dbReference>
<evidence type="ECO:0000313" key="1">
    <source>
        <dbReference type="EMBL" id="GJQ13497.1"/>
    </source>
</evidence>
<dbReference type="AlphaFoldDB" id="A0A9C7Q1K9"/>
<evidence type="ECO:0000313" key="2">
    <source>
        <dbReference type="Proteomes" id="UP001061958"/>
    </source>
</evidence>
<accession>A0A9C7Q1K9</accession>
<comment type="caution">
    <text evidence="1">The sequence shown here is derived from an EMBL/GenBank/DDBJ whole genome shotgun (WGS) entry which is preliminary data.</text>
</comment>
<protein>
    <submittedName>
        <fullName evidence="1">Uncharacterized protein</fullName>
    </submittedName>
</protein>
<dbReference type="Proteomes" id="UP001061958">
    <property type="component" value="Unassembled WGS sequence"/>
</dbReference>
<sequence>MEEDGDRLTLNLLDSIDSYAAVQEAIAKRLADIMYLLAREKFIVRSSSERLDVLLIDSRPHPATLKCVQQETSLSLPDLKESWTSSNNLSTWNGRKWSLFTDIKENSETDLEEFCLSTTLKEAKRLSQNLTSLTLEAVNIQLEINHLLEKLSQYPPFSEEGTQKDILCDSGQDRLEHE</sequence>
<name>A0A9C7Q1K9_9RHOD</name>
<proteinExistence type="predicted"/>